<dbReference type="GO" id="GO:0003712">
    <property type="term" value="F:transcription coregulator activity"/>
    <property type="evidence" value="ECO:0007669"/>
    <property type="project" value="InterPro"/>
</dbReference>
<sequence length="640" mass="70929">MASEESTPLSLRPVPVADRKPKNLAEFIARINAQPGGFRGLTETKLREEAVELENGNSTAEDDDVDMSDGEGEDEAEEQEAQTIDPVQVRNEVLTEIELATDFPFTSRQASRWAGTILETLSLLLSKQNPTLASMTLSKQLREMTGIGTLGASRLDEPNITPAQEKEQEEIAQGWTLMEIQKTSDAAEAACSFLSKEVDVESKYWEEAVKVQKSGWSLCKMPQERHTLGVRFGFSESAPEFKNNGLAPMRRGDDGSVQLDCGRLGGVSERIVVTYERDGEVVGRSSVPAQTDQSAPLEKRVLEARNTLFSQELWHELNREARNLAAYDVRPEGSSLTCKLDESTKLRIDLVTLDSTPSTSDSSPDQNVAETISQVLHLLLCYSHTQNELGRTRPIPPHLPRSRGQQIYALLRPIIARASHLQGVKSSSKYIGTLVQCLKNAGINASFSLHTPPPFTLQSQPNLANQPSPPNLLIRHLLNSTNFTFKVALLPDVPCTIRSRTTFFPFTSTYFYVILPPSSPLERICPPFREGYPDVNTLSEYIRTATCRLLAEQFLAEIPDGLWVPNIKGDSLRPADNDESELRFIILEDEPNSPTLVVKSTKVTGQSSNTEKWEWRSSSTESESTSLADIVNRVIGKKAS</sequence>
<comment type="caution">
    <text evidence="10">The sequence shown here is derived from an EMBL/GenBank/DDBJ whole genome shotgun (WGS) entry which is preliminary data.</text>
</comment>
<reference evidence="10" key="1">
    <citation type="submission" date="2023-01" db="EMBL/GenBank/DDBJ databases">
        <authorList>
            <person name="Piombo E."/>
        </authorList>
    </citation>
    <scope>NUCLEOTIDE SEQUENCE</scope>
</reference>
<evidence type="ECO:0000256" key="8">
    <source>
        <dbReference type="RuleBase" id="RU364140"/>
    </source>
</evidence>
<keyword evidence="11" id="KW-1185">Reference proteome</keyword>
<evidence type="ECO:0000256" key="9">
    <source>
        <dbReference type="SAM" id="MobiDB-lite"/>
    </source>
</evidence>
<keyword evidence="8" id="KW-0010">Activator</keyword>
<dbReference type="PANTHER" id="PTHR13114:SF7">
    <property type="entry name" value="MEDIATOR OF RNA POLYMERASE II TRANSCRIPTION SUBUNIT 17"/>
    <property type="match status" value="1"/>
</dbReference>
<organism evidence="10 11">
    <name type="scientific">Clonostachys chloroleuca</name>
    <dbReference type="NCBI Taxonomy" id="1926264"/>
    <lineage>
        <taxon>Eukaryota</taxon>
        <taxon>Fungi</taxon>
        <taxon>Dikarya</taxon>
        <taxon>Ascomycota</taxon>
        <taxon>Pezizomycotina</taxon>
        <taxon>Sordariomycetes</taxon>
        <taxon>Hypocreomycetidae</taxon>
        <taxon>Hypocreales</taxon>
        <taxon>Bionectriaceae</taxon>
        <taxon>Clonostachys</taxon>
    </lineage>
</organism>
<feature type="compositionally biased region" description="Acidic residues" evidence="9">
    <location>
        <begin position="60"/>
        <end position="80"/>
    </location>
</feature>
<evidence type="ECO:0000256" key="3">
    <source>
        <dbReference type="ARBA" id="ARBA00019610"/>
    </source>
</evidence>
<evidence type="ECO:0000256" key="5">
    <source>
        <dbReference type="ARBA" id="ARBA00023163"/>
    </source>
</evidence>
<evidence type="ECO:0000313" key="10">
    <source>
        <dbReference type="EMBL" id="CAI6096651.1"/>
    </source>
</evidence>
<evidence type="ECO:0000256" key="2">
    <source>
        <dbReference type="ARBA" id="ARBA00005635"/>
    </source>
</evidence>
<evidence type="ECO:0000313" key="11">
    <source>
        <dbReference type="Proteomes" id="UP001160390"/>
    </source>
</evidence>
<evidence type="ECO:0000256" key="7">
    <source>
        <dbReference type="ARBA" id="ARBA00032014"/>
    </source>
</evidence>
<dbReference type="PANTHER" id="PTHR13114">
    <property type="entry name" value="MEDIATOR OF RNA POLYMERASE II TRANSCRIPTION SUBUNIT 17"/>
    <property type="match status" value="1"/>
</dbReference>
<dbReference type="InterPro" id="IPR019313">
    <property type="entry name" value="Mediator_Med17"/>
</dbReference>
<comment type="similarity">
    <text evidence="2 8">Belongs to the Mediator complex subunit 17 family.</text>
</comment>
<dbReference type="EMBL" id="CABFNP030001284">
    <property type="protein sequence ID" value="CAI6096651.1"/>
    <property type="molecule type" value="Genomic_DNA"/>
</dbReference>
<proteinExistence type="inferred from homology"/>
<dbReference type="GO" id="GO:0006357">
    <property type="term" value="P:regulation of transcription by RNA polymerase II"/>
    <property type="evidence" value="ECO:0007669"/>
    <property type="project" value="InterPro"/>
</dbReference>
<dbReference type="AlphaFoldDB" id="A0AA35MI91"/>
<comment type="subcellular location">
    <subcellularLocation>
        <location evidence="1 8">Nucleus</location>
    </subcellularLocation>
</comment>
<accession>A0AA35MI91</accession>
<evidence type="ECO:0000256" key="1">
    <source>
        <dbReference type="ARBA" id="ARBA00004123"/>
    </source>
</evidence>
<name>A0AA35MI91_9HYPO</name>
<dbReference type="Proteomes" id="UP001160390">
    <property type="component" value="Unassembled WGS sequence"/>
</dbReference>
<dbReference type="GO" id="GO:0016592">
    <property type="term" value="C:mediator complex"/>
    <property type="evidence" value="ECO:0007669"/>
    <property type="project" value="InterPro"/>
</dbReference>
<comment type="subunit">
    <text evidence="8">Component of the Mediator complex.</text>
</comment>
<protein>
    <recommendedName>
        <fullName evidence="3 8">Mediator of RNA polymerase II transcription subunit 17</fullName>
    </recommendedName>
    <alternativeName>
        <fullName evidence="7 8">Mediator complex subunit 17</fullName>
    </alternativeName>
</protein>
<dbReference type="GO" id="GO:0070847">
    <property type="term" value="C:core mediator complex"/>
    <property type="evidence" value="ECO:0007669"/>
    <property type="project" value="TreeGrafter"/>
</dbReference>
<keyword evidence="6 8" id="KW-0539">Nucleus</keyword>
<keyword evidence="5 8" id="KW-0804">Transcription</keyword>
<gene>
    <name evidence="8" type="primary">MED17</name>
    <name evidence="10" type="ORF">CCHLO57077_00003142</name>
</gene>
<comment type="function">
    <text evidence="8">Component of the Mediator complex, a coactivator involved in the regulated transcription of nearly all RNA polymerase II-dependent genes. Mediator functions as a bridge to convey information from gene-specific regulatory proteins to the basal RNA polymerase II transcription machinery. Mediator is recruited to promoters by direct interactions with regulatory proteins and serves as a scaffold for the assembly of a functional preinitiation complex with RNA polymerase II and the general transcription factors.</text>
</comment>
<dbReference type="Pfam" id="PF10156">
    <property type="entry name" value="Med17"/>
    <property type="match status" value="1"/>
</dbReference>
<evidence type="ECO:0000256" key="4">
    <source>
        <dbReference type="ARBA" id="ARBA00023015"/>
    </source>
</evidence>
<evidence type="ECO:0000256" key="6">
    <source>
        <dbReference type="ARBA" id="ARBA00023242"/>
    </source>
</evidence>
<feature type="region of interest" description="Disordered" evidence="9">
    <location>
        <begin position="47"/>
        <end position="87"/>
    </location>
</feature>
<keyword evidence="4 8" id="KW-0805">Transcription regulation</keyword>